<dbReference type="EMBL" id="JAFBEC010000001">
    <property type="protein sequence ID" value="MBM7631077.1"/>
    <property type="molecule type" value="Genomic_DNA"/>
</dbReference>
<gene>
    <name evidence="1" type="ORF">JOD17_000168</name>
</gene>
<protein>
    <submittedName>
        <fullName evidence="1">Uncharacterized protein</fullName>
    </submittedName>
</protein>
<sequence>MKIKILITVLICAILIVVFWRLNVEPEISEEEALSSVIDKNSNEDEEIEMLSIKKRWGNYIVEWEKEEHCEEGTNTVDGVTAEIIKGEVSIC</sequence>
<reference evidence="1 2" key="1">
    <citation type="submission" date="2021-01" db="EMBL/GenBank/DDBJ databases">
        <title>Genomic Encyclopedia of Type Strains, Phase IV (KMG-IV): sequencing the most valuable type-strain genomes for metagenomic binning, comparative biology and taxonomic classification.</title>
        <authorList>
            <person name="Goeker M."/>
        </authorList>
    </citation>
    <scope>NUCLEOTIDE SEQUENCE [LARGE SCALE GENOMIC DNA]</scope>
    <source>
        <strain evidence="1 2">DSM 25540</strain>
    </source>
</reference>
<organism evidence="1 2">
    <name type="scientific">Geomicrobium sediminis</name>
    <dbReference type="NCBI Taxonomy" id="1347788"/>
    <lineage>
        <taxon>Bacteria</taxon>
        <taxon>Bacillati</taxon>
        <taxon>Bacillota</taxon>
        <taxon>Bacilli</taxon>
        <taxon>Bacillales</taxon>
        <taxon>Geomicrobium</taxon>
    </lineage>
</organism>
<accession>A0ABS2P6Y2</accession>
<dbReference type="Proteomes" id="UP000741863">
    <property type="component" value="Unassembled WGS sequence"/>
</dbReference>
<name>A0ABS2P6Y2_9BACL</name>
<comment type="caution">
    <text evidence="1">The sequence shown here is derived from an EMBL/GenBank/DDBJ whole genome shotgun (WGS) entry which is preliminary data.</text>
</comment>
<proteinExistence type="predicted"/>
<dbReference type="RefSeq" id="WP_204695271.1">
    <property type="nucleotide sequence ID" value="NZ_JAFBEC010000001.1"/>
</dbReference>
<keyword evidence="2" id="KW-1185">Reference proteome</keyword>
<evidence type="ECO:0000313" key="1">
    <source>
        <dbReference type="EMBL" id="MBM7631077.1"/>
    </source>
</evidence>
<evidence type="ECO:0000313" key="2">
    <source>
        <dbReference type="Proteomes" id="UP000741863"/>
    </source>
</evidence>